<dbReference type="Proteomes" id="UP000593560">
    <property type="component" value="Unassembled WGS sequence"/>
</dbReference>
<comment type="caution">
    <text evidence="1">The sequence shown here is derived from an EMBL/GenBank/DDBJ whole genome shotgun (WGS) entry which is preliminary data.</text>
</comment>
<dbReference type="OrthoDB" id="10500849at2759"/>
<keyword evidence="2" id="KW-1185">Reference proteome</keyword>
<reference evidence="1 2" key="1">
    <citation type="journal article" date="2019" name="Genome Biol. Evol.">
        <title>Insights into the evolution of the New World diploid cottons (Gossypium, subgenus Houzingenia) based on genome sequencing.</title>
        <authorList>
            <person name="Grover C.E."/>
            <person name="Arick M.A. 2nd"/>
            <person name="Thrash A."/>
            <person name="Conover J.L."/>
            <person name="Sanders W.S."/>
            <person name="Peterson D.G."/>
            <person name="Frelichowski J.E."/>
            <person name="Scheffler J.A."/>
            <person name="Scheffler B.E."/>
            <person name="Wendel J.F."/>
        </authorList>
    </citation>
    <scope>NUCLEOTIDE SEQUENCE [LARGE SCALE GENOMIC DNA]</scope>
    <source>
        <strain evidence="1">0</strain>
        <tissue evidence="1">Leaf</tissue>
    </source>
</reference>
<proteinExistence type="predicted"/>
<protein>
    <submittedName>
        <fullName evidence="1">Uncharacterized protein</fullName>
    </submittedName>
</protein>
<evidence type="ECO:0000313" key="2">
    <source>
        <dbReference type="Proteomes" id="UP000593560"/>
    </source>
</evidence>
<organism evidence="1 2">
    <name type="scientific">Gossypium harknessii</name>
    <dbReference type="NCBI Taxonomy" id="34285"/>
    <lineage>
        <taxon>Eukaryota</taxon>
        <taxon>Viridiplantae</taxon>
        <taxon>Streptophyta</taxon>
        <taxon>Embryophyta</taxon>
        <taxon>Tracheophyta</taxon>
        <taxon>Spermatophyta</taxon>
        <taxon>Magnoliopsida</taxon>
        <taxon>eudicotyledons</taxon>
        <taxon>Gunneridae</taxon>
        <taxon>Pentapetalae</taxon>
        <taxon>rosids</taxon>
        <taxon>malvids</taxon>
        <taxon>Malvales</taxon>
        <taxon>Malvaceae</taxon>
        <taxon>Malvoideae</taxon>
        <taxon>Gossypium</taxon>
    </lineage>
</organism>
<accession>A0A7J9G8W3</accession>
<feature type="non-terminal residue" evidence="1">
    <location>
        <position position="1"/>
    </location>
</feature>
<name>A0A7J9G8W3_9ROSI</name>
<dbReference type="EMBL" id="JABFAD010000003">
    <property type="protein sequence ID" value="MBA0794016.1"/>
    <property type="molecule type" value="Genomic_DNA"/>
</dbReference>
<gene>
    <name evidence="1" type="ORF">Gohar_018383</name>
</gene>
<evidence type="ECO:0000313" key="1">
    <source>
        <dbReference type="EMBL" id="MBA0794016.1"/>
    </source>
</evidence>
<sequence length="111" mass="12912">MPQYSYIGVTEMLPEFIKQPEDENTMVWSLQDKLQSTGLEEMEKKQEEGSAMKKNESIQHLTHSISDHCPLLFNTNSGNICMGIPRFKLEAWWTIEESIEQEIKESWKSST</sequence>
<dbReference type="AlphaFoldDB" id="A0A7J9G8W3"/>